<name>A0ABR2HMG4_9EUKA</name>
<protein>
    <recommendedName>
        <fullName evidence="4">Chorein N-terminal domain-containing protein</fullName>
    </recommendedName>
</protein>
<evidence type="ECO:0000313" key="3">
    <source>
        <dbReference type="Proteomes" id="UP001470230"/>
    </source>
</evidence>
<proteinExistence type="predicted"/>
<reference evidence="2 3" key="1">
    <citation type="submission" date="2024-04" db="EMBL/GenBank/DDBJ databases">
        <title>Tritrichomonas musculus Genome.</title>
        <authorList>
            <person name="Alves-Ferreira E."/>
            <person name="Grigg M."/>
            <person name="Lorenzi H."/>
            <person name="Galac M."/>
        </authorList>
    </citation>
    <scope>NUCLEOTIDE SEQUENCE [LARGE SCALE GENOMIC DNA]</scope>
    <source>
        <strain evidence="2 3">EAF2021</strain>
    </source>
</reference>
<sequence>MQNIIKTFINGAISAYMVEVNKSDISGSLTQKNLVISQLDIYPDALLQHGIPLFIKNGSIKNVVIHIPTKFKTDPILITIDSVTILAVLSNNNPTPETIANMKLRMLKAYKYFRKCYKLILALLSNNSFLSVFRTIISNVIMEIKHIHVQIEYLPKESSDQIISRFSYQSTFTKSDTINSEGDKKEDIPNNDEATDEYSSGDSTDFDDFVTENLSRFSLFENTKPQPSQKEEKVTSIGIVIPKLVLHNPANLESVSNKKIVKEAVFSDLGIYMDVDVPPIDTSSKEKCAAELSQLYESQKHNWILKPFSFSGLIKFNKNDPQIFFEPVIEKVIMNLKEQYIPLFLDLMKTFDSFQKKFSVAHIPRPSFSDPQAFWLYCHKCAVSKISNATFDFSQKLNLLLKRVIFLKNYKKKNQRSLQIIRKMEEELDYTTIVAFRAAYRLIQHKKRKGKKKRKISAKTTKKIIKEIRIDPVHIVRKIVTNFALNFKGGLVTINLKRNSGKNHISVDLKNIKFAIEKDLKSTLIHASGSSVCVKYKKEKEVVVFRSIDNDQIEMKLEVVIPFLSYSNWLISLQISQNNYTVNLDALLQIVTDLSLINLCASDISRLNLLAFIKTRHIELNIQVLSSVIKVVGSRSNRAIQYAFDNLSFTTDPKTLEKTLKFSNAWISLITDTEAKVSTDFSLTGTLVGNNISLNIPLFSCAIPFKYIVVIQDFINLFMKYQALFRVDSFPKIDVNFNLEMKGMNVNIKIPHTCQTKTLQIRKIILKFKNSVFKFRLKSIELADLFSLKHLTAVYDQKSINVKLAEVSAKVMELIAMVPKDALEIINNQNKRLASKNDLEFTSTSDTNNEYDSNQESVTIKHDSKSIELPKIKIGCLIEKFRIQLSITNKDQLILNVKDINASIDNNKLNTYATLDQITCEDMIISKQILYKSEVIFDQITEILIHTDNCDLNINKKLANLLLNINVPSQEIALPHDIGIKLVLMIDNMSISNDLVMKYFTSDLYFINSKIDTSISVDSIDSSIVKFKSKDVVQMSIDIKQNIIDLAINLEKITIFVIPLIDVLSLLSKSNLPTTQNNLRIKVNPIQFNFCFGENYLNVIFESPIKLKVNTLHRFIPYIYLQVFNFSINLNNDEIIEINSLKFILDKNMVVDIPSIKITLSMLKIYQLIKMISLFTKSSFANAPKKILIYQIPIETIRVNVPLIKIIVHQTKSRRCISLTFENTDFDLKNQNQRAIMFAQTKILFSSSDGFTSTDLAPPFKILSKGELSETKKNCSIKALNPVKFEISTNTINQILKNLTATEDEIRQPYSIMNETGTEITLIVNNNEYILKSQEHLPNVTNFADSDIKLKIGSNVNPIQIYTSFSKISFPLFFGKHFILVWIDSTRLQLKLLSPISFKNNSNTNLNIQFNNQLILLHKKETFCLDFTIEKLHSIIVKSDSESQLVELNKKSVIQLDNKFIIVSKKREIETLHTVISFDTPYYFRNELISTITISIKTLNGNKIEKIKLKPTKIVPVPFFKPDSEAISFDILDSNDIKKVHIELNLNELKDKKQFIKTTDSKGKEFILQFSFNSERMDIISISPFLIYYSSLSIPVVFGFSPDEPIESEKKLNCDDFLSQFFPIQTVQSILNFDNPSMLSPVIEQTKKVDIYISSEYSNQWALNPFTISNFDVIKDLTIPLDDEKVSLAHCHALYNSHLNPNTFIFFIIPQYLFYNQTNETFSINLFDGKPIEIPPNSTIPITFIRKSLNFSIAIVEKSKAFDDNQNIKKNLNYSGNINLEKINSQYIKIHPIEEPVLLQLSIEKEIHFITFMLNRTLPYSFVNNTDYKVFFFQKNTPDSSHIVNPNQSVPFFLFDENMPTIIYCEISNIVSFEIDINQLSFPSKIEATGNKIKGMNLYYYVDLSTNEGSTITLCNVADNEISISKNLNLNSTEYFTSYFGISSHFDESYISVNVSDISRLKDDIIHLSIDFSHLSFLIITNQFQELCNLTLKDIHVDSSINEFITKTKIFIGTVKLDDQNQYAIYPSIFQILPNGDQPAIQFGVDSFGCHKYGKFELNIQPVNVRIDLSFISDFIGHIFYIDEKDASENGHENEKIKFEFKMNDIPLTEIIRNLMPEQVKYHINHILIHQFIVYLSFHSRTTRSYHPLQNKFQIRRIVNFIPSFDNVAITIYEPHSFRNLSGTTYEILYKISHEIRRMIIEQLSIKNPKEKLHNVVEFVTKPEMRKIMLKRVLMKAASILSFAESFLCYLSSMLDIYTSSPPKNRTDETSLEALKWGFSAFISSLKEGAKKLVYEPIERGKNDGKNDFCGYLIGAGIGITKFVAHFVSGICNFGASLFSSMTRVFSEKKVVFYDERECEPTLGMHYSNNEHLLWYTRSSASGLIEVYNRSIYIEKENKLIQTIIRAEIKNNSVTIFDVDQNSHTAMFD</sequence>
<feature type="region of interest" description="Disordered" evidence="1">
    <location>
        <begin position="174"/>
        <end position="205"/>
    </location>
</feature>
<dbReference type="Proteomes" id="UP001470230">
    <property type="component" value="Unassembled WGS sequence"/>
</dbReference>
<evidence type="ECO:0000313" key="2">
    <source>
        <dbReference type="EMBL" id="KAK8849850.1"/>
    </source>
</evidence>
<feature type="non-terminal residue" evidence="2">
    <location>
        <position position="2429"/>
    </location>
</feature>
<dbReference type="EMBL" id="JAPFFF010000025">
    <property type="protein sequence ID" value="KAK8849850.1"/>
    <property type="molecule type" value="Genomic_DNA"/>
</dbReference>
<accession>A0ABR2HMG4</accession>
<evidence type="ECO:0008006" key="4">
    <source>
        <dbReference type="Google" id="ProtNLM"/>
    </source>
</evidence>
<comment type="caution">
    <text evidence="2">The sequence shown here is derived from an EMBL/GenBank/DDBJ whole genome shotgun (WGS) entry which is preliminary data.</text>
</comment>
<keyword evidence="3" id="KW-1185">Reference proteome</keyword>
<gene>
    <name evidence="2" type="ORF">M9Y10_018436</name>
</gene>
<organism evidence="2 3">
    <name type="scientific">Tritrichomonas musculus</name>
    <dbReference type="NCBI Taxonomy" id="1915356"/>
    <lineage>
        <taxon>Eukaryota</taxon>
        <taxon>Metamonada</taxon>
        <taxon>Parabasalia</taxon>
        <taxon>Tritrichomonadida</taxon>
        <taxon>Tritrichomonadidae</taxon>
        <taxon>Tritrichomonas</taxon>
    </lineage>
</organism>
<evidence type="ECO:0000256" key="1">
    <source>
        <dbReference type="SAM" id="MobiDB-lite"/>
    </source>
</evidence>